<keyword evidence="4" id="KW-1185">Reference proteome</keyword>
<name>A0ABS5NLH4_9BACI</name>
<comment type="caution">
    <text evidence="3">The sequence shown here is derived from an EMBL/GenBank/DDBJ whole genome shotgun (WGS) entry which is preliminary data.</text>
</comment>
<reference evidence="3 4" key="1">
    <citation type="submission" date="2021-05" db="EMBL/GenBank/DDBJ databases">
        <title>Novel Bacillus species.</title>
        <authorList>
            <person name="Liu G."/>
        </authorList>
    </citation>
    <scope>NUCLEOTIDE SEQUENCE [LARGE SCALE GENOMIC DNA]</scope>
    <source>
        <strain evidence="3 4">FJAT-49705</strain>
    </source>
</reference>
<protein>
    <submittedName>
        <fullName evidence="3">Uncharacterized protein</fullName>
    </submittedName>
</protein>
<feature type="region of interest" description="Disordered" evidence="1">
    <location>
        <begin position="21"/>
        <end position="45"/>
    </location>
</feature>
<dbReference type="Proteomes" id="UP000681027">
    <property type="component" value="Unassembled WGS sequence"/>
</dbReference>
<evidence type="ECO:0000256" key="1">
    <source>
        <dbReference type="SAM" id="MobiDB-lite"/>
    </source>
</evidence>
<feature type="compositionally biased region" description="Basic and acidic residues" evidence="1">
    <location>
        <begin position="22"/>
        <end position="45"/>
    </location>
</feature>
<evidence type="ECO:0000256" key="2">
    <source>
        <dbReference type="SAM" id="SignalP"/>
    </source>
</evidence>
<gene>
    <name evidence="3" type="ORF">KHA94_00325</name>
</gene>
<dbReference type="PROSITE" id="PS51257">
    <property type="entry name" value="PROKAR_LIPOPROTEIN"/>
    <property type="match status" value="1"/>
</dbReference>
<proteinExistence type="predicted"/>
<evidence type="ECO:0000313" key="4">
    <source>
        <dbReference type="Proteomes" id="UP000681027"/>
    </source>
</evidence>
<dbReference type="EMBL" id="JAGYPM010000001">
    <property type="protein sequence ID" value="MBS4188665.1"/>
    <property type="molecule type" value="Genomic_DNA"/>
</dbReference>
<sequence length="145" mass="16078">MKKLLFAFLMLSLFLFSCSSEETTKPESEKLTEEAASKEPTQEELNEKLKSEAVKADFVKLNGDEAEKGLKVHAVGKVSVIAEDGIFRTFTLTTEEGEGFGMYSILDVLKETEYAEGDTVKVYGSYDGKDDLGFPQINSTVIEKQ</sequence>
<accession>A0ABS5NLH4</accession>
<organism evidence="3 4">
    <name type="scientific">Cytobacillus citreus</name>
    <dbReference type="NCBI Taxonomy" id="2833586"/>
    <lineage>
        <taxon>Bacteria</taxon>
        <taxon>Bacillati</taxon>
        <taxon>Bacillota</taxon>
        <taxon>Bacilli</taxon>
        <taxon>Bacillales</taxon>
        <taxon>Bacillaceae</taxon>
        <taxon>Cytobacillus</taxon>
    </lineage>
</organism>
<feature type="chain" id="PRO_5045403325" evidence="2">
    <location>
        <begin position="20"/>
        <end position="145"/>
    </location>
</feature>
<keyword evidence="2" id="KW-0732">Signal</keyword>
<feature type="signal peptide" evidence="2">
    <location>
        <begin position="1"/>
        <end position="19"/>
    </location>
</feature>
<dbReference type="RefSeq" id="WP_213100189.1">
    <property type="nucleotide sequence ID" value="NZ_JAGYPM010000001.1"/>
</dbReference>
<evidence type="ECO:0000313" key="3">
    <source>
        <dbReference type="EMBL" id="MBS4188665.1"/>
    </source>
</evidence>